<dbReference type="Gene3D" id="3.30.420.10">
    <property type="entry name" value="Ribonuclease H-like superfamily/Ribonuclease H"/>
    <property type="match status" value="1"/>
</dbReference>
<dbReference type="Pfam" id="PF13358">
    <property type="entry name" value="DDE_3"/>
    <property type="match status" value="1"/>
</dbReference>
<proteinExistence type="predicted"/>
<reference evidence="2" key="1">
    <citation type="submission" date="2020-08" db="EMBL/GenBank/DDBJ databases">
        <title>Multicomponent nature underlies the extraordinary mechanical properties of spider dragline silk.</title>
        <authorList>
            <person name="Kono N."/>
            <person name="Nakamura H."/>
            <person name="Mori M."/>
            <person name="Yoshida Y."/>
            <person name="Ohtoshi R."/>
            <person name="Malay A.D."/>
            <person name="Moran D.A.P."/>
            <person name="Tomita M."/>
            <person name="Numata K."/>
            <person name="Arakawa K."/>
        </authorList>
    </citation>
    <scope>NUCLEOTIDE SEQUENCE</scope>
</reference>
<evidence type="ECO:0000259" key="1">
    <source>
        <dbReference type="Pfam" id="PF13358"/>
    </source>
</evidence>
<gene>
    <name evidence="2" type="ORF">TNCV_1246551</name>
</gene>
<accession>A0A8X6RBV4</accession>
<keyword evidence="3" id="KW-1185">Reference proteome</keyword>
<name>A0A8X6RBV4_TRICX</name>
<evidence type="ECO:0000313" key="2">
    <source>
        <dbReference type="EMBL" id="GFX91240.1"/>
    </source>
</evidence>
<sequence>MLKNNPTCSHRTAEVFDLLETENIERMQWPAYSPDLNPVQYAWDLLGIYASQSNCHPRTTQELTVA</sequence>
<evidence type="ECO:0000313" key="3">
    <source>
        <dbReference type="Proteomes" id="UP000887159"/>
    </source>
</evidence>
<dbReference type="Proteomes" id="UP000887159">
    <property type="component" value="Unassembled WGS sequence"/>
</dbReference>
<protein>
    <recommendedName>
        <fullName evidence="1">Tc1-like transposase DDE domain-containing protein</fullName>
    </recommendedName>
</protein>
<dbReference type="AlphaFoldDB" id="A0A8X6RBV4"/>
<dbReference type="InterPro" id="IPR038717">
    <property type="entry name" value="Tc1-like_DDE_dom"/>
</dbReference>
<dbReference type="GO" id="GO:0003676">
    <property type="term" value="F:nucleic acid binding"/>
    <property type="evidence" value="ECO:0007669"/>
    <property type="project" value="InterPro"/>
</dbReference>
<feature type="domain" description="Tc1-like transposase DDE" evidence="1">
    <location>
        <begin position="9"/>
        <end position="46"/>
    </location>
</feature>
<dbReference type="InterPro" id="IPR036397">
    <property type="entry name" value="RNaseH_sf"/>
</dbReference>
<comment type="caution">
    <text evidence="2">The sequence shown here is derived from an EMBL/GenBank/DDBJ whole genome shotgun (WGS) entry which is preliminary data.</text>
</comment>
<organism evidence="2 3">
    <name type="scientific">Trichonephila clavipes</name>
    <name type="common">Golden silk orbweaver</name>
    <name type="synonym">Nephila clavipes</name>
    <dbReference type="NCBI Taxonomy" id="2585209"/>
    <lineage>
        <taxon>Eukaryota</taxon>
        <taxon>Metazoa</taxon>
        <taxon>Ecdysozoa</taxon>
        <taxon>Arthropoda</taxon>
        <taxon>Chelicerata</taxon>
        <taxon>Arachnida</taxon>
        <taxon>Araneae</taxon>
        <taxon>Araneomorphae</taxon>
        <taxon>Entelegynae</taxon>
        <taxon>Araneoidea</taxon>
        <taxon>Nephilidae</taxon>
        <taxon>Trichonephila</taxon>
    </lineage>
</organism>
<dbReference type="EMBL" id="BMAU01021123">
    <property type="protein sequence ID" value="GFX91240.1"/>
    <property type="molecule type" value="Genomic_DNA"/>
</dbReference>